<evidence type="ECO:0000313" key="3">
    <source>
        <dbReference type="EMBL" id="KAK9884412.1"/>
    </source>
</evidence>
<dbReference type="AlphaFoldDB" id="A0AAW1ULQ2"/>
<name>A0AAW1ULQ2_9CUCU</name>
<comment type="caution">
    <text evidence="3">The sequence shown here is derived from an EMBL/GenBank/DDBJ whole genome shotgun (WGS) entry which is preliminary data.</text>
</comment>
<dbReference type="Proteomes" id="UP001431783">
    <property type="component" value="Unassembled WGS sequence"/>
</dbReference>
<evidence type="ECO:0000313" key="4">
    <source>
        <dbReference type="Proteomes" id="UP001431783"/>
    </source>
</evidence>
<feature type="region of interest" description="Disordered" evidence="1">
    <location>
        <begin position="461"/>
        <end position="480"/>
    </location>
</feature>
<feature type="chain" id="PRO_5044002262" evidence="2">
    <location>
        <begin position="24"/>
        <end position="1050"/>
    </location>
</feature>
<keyword evidence="4" id="KW-1185">Reference proteome</keyword>
<dbReference type="EMBL" id="JARQZJ010000093">
    <property type="protein sequence ID" value="KAK9884412.1"/>
    <property type="molecule type" value="Genomic_DNA"/>
</dbReference>
<protein>
    <submittedName>
        <fullName evidence="3">Uncharacterized protein</fullName>
    </submittedName>
</protein>
<feature type="compositionally biased region" description="Polar residues" evidence="1">
    <location>
        <begin position="530"/>
        <end position="548"/>
    </location>
</feature>
<proteinExistence type="predicted"/>
<evidence type="ECO:0000256" key="2">
    <source>
        <dbReference type="SAM" id="SignalP"/>
    </source>
</evidence>
<organism evidence="3 4">
    <name type="scientific">Henosepilachna vigintioctopunctata</name>
    <dbReference type="NCBI Taxonomy" id="420089"/>
    <lineage>
        <taxon>Eukaryota</taxon>
        <taxon>Metazoa</taxon>
        <taxon>Ecdysozoa</taxon>
        <taxon>Arthropoda</taxon>
        <taxon>Hexapoda</taxon>
        <taxon>Insecta</taxon>
        <taxon>Pterygota</taxon>
        <taxon>Neoptera</taxon>
        <taxon>Endopterygota</taxon>
        <taxon>Coleoptera</taxon>
        <taxon>Polyphaga</taxon>
        <taxon>Cucujiformia</taxon>
        <taxon>Coccinelloidea</taxon>
        <taxon>Coccinellidae</taxon>
        <taxon>Epilachninae</taxon>
        <taxon>Epilachnini</taxon>
        <taxon>Henosepilachna</taxon>
    </lineage>
</organism>
<sequence>MGCSLTLGLFAFAMVNLLVNVTCFSYKRNTENHARNSRAQGDEPPITDWEIGLREAVHQALLRDGHNDHLLHEFLEKAPFYGKHDAQAFGDIAILARGQLYATPTGLNFVQDPYYNDCDECHNKRRKCKNEQCEQHVLNGLKQLVALWTVKRIRHRDDNYGHRYEIEYTISPVDKALSNGFITRNGRFDYGIPGHVFVIRSNPRYTSGYQHNRFYSSPDQVKWHRNFIPRPPTGQYQTILITHLDKFPVPNIFHNSGSAIQYEVTSSTTDPKEIELYRKLIESLSAKTSTTTTGVKIEAQGTSPQSSINKATTPITPIKTNYQVTSTTSPHRTTLIQLPTGQIVPLTQISTSTVPEEHFQILTPVQIGSLSTRPLATTERFTTIEDRNYPHTDTNLPHQIPSTEVPIFIMKELLPPSAPSVKPVKQDVVKDMGTTKLPKKTTIHFFAAEDVEKSTRDNYTKDENLSSATKYPDRKKVMKPTRQKVTKLDYNDEDDFDIFPEVKPTEAMKKVTKGFNNEITRIENIVSTSQKHSTILPSTTNSTQTSFKTQRRKTTIPGTTEYLSSIYGTQTEKISSIVPTTASSPTTYNNQELKISSFTPSSLTEQQISTIFKIPTVFKTISTTQIPYTTSAPTTARNTYINYVFTTPEPRETIVTVTPAQTISIGQSTYDGSTISSVSYTGNTDITKQQEGSLLHNTFPRTTFVYPSTGISTTFPPVTVSTNLEENNSKLSTTQVYTTNIESVPTEEGKYSTAPLSTAEIERKNTQPYSSTPINIVSTHSTANIGTTKYLKFTEPTNKQTTKLKPTKFNENDFLVEDEDVNEDVSKDKSKTQEYTDDDIFGPKIKSKEKKLGAYKQLKSASYRTYFTTEPTRTVAKSPKIIYSDFYEASTIPPTTSLTQFYSKSNNFLTTKSSNVEFTTEHAPLTSQSYLTSISYEVNKKNSFTPLENAILPTIKAKLSNVIDNESVQIFKAELINSAENITQKEVDKQAFHNIALQLINHARSLDLVNQKSQEASAPQGKRTAKYKRRNSYIPKSKRIQKNVKKTGEK</sequence>
<feature type="compositionally biased region" description="Basic residues" evidence="1">
    <location>
        <begin position="1023"/>
        <end position="1050"/>
    </location>
</feature>
<feature type="region of interest" description="Disordered" evidence="1">
    <location>
        <begin position="1011"/>
        <end position="1050"/>
    </location>
</feature>
<keyword evidence="2" id="KW-0732">Signal</keyword>
<gene>
    <name evidence="3" type="ORF">WA026_007258</name>
</gene>
<evidence type="ECO:0000256" key="1">
    <source>
        <dbReference type="SAM" id="MobiDB-lite"/>
    </source>
</evidence>
<reference evidence="3 4" key="1">
    <citation type="submission" date="2023-03" db="EMBL/GenBank/DDBJ databases">
        <title>Genome insight into feeding habits of ladybird beetles.</title>
        <authorList>
            <person name="Li H.-S."/>
            <person name="Huang Y.-H."/>
            <person name="Pang H."/>
        </authorList>
    </citation>
    <scope>NUCLEOTIDE SEQUENCE [LARGE SCALE GENOMIC DNA]</scope>
    <source>
        <strain evidence="3">SYSU_2023b</strain>
        <tissue evidence="3">Whole body</tissue>
    </source>
</reference>
<feature type="signal peptide" evidence="2">
    <location>
        <begin position="1"/>
        <end position="23"/>
    </location>
</feature>
<accession>A0AAW1ULQ2</accession>
<feature type="region of interest" description="Disordered" evidence="1">
    <location>
        <begin position="530"/>
        <end position="551"/>
    </location>
</feature>